<name>A0AAN0Y5L3_VIBNA</name>
<organism evidence="1 2">
    <name type="scientific">Vibrio natriegens NBRC 15636 = ATCC 14048 = DSM 759</name>
    <dbReference type="NCBI Taxonomy" id="1219067"/>
    <lineage>
        <taxon>Bacteria</taxon>
        <taxon>Pseudomonadati</taxon>
        <taxon>Pseudomonadota</taxon>
        <taxon>Gammaproteobacteria</taxon>
        <taxon>Vibrionales</taxon>
        <taxon>Vibrionaceae</taxon>
        <taxon>Vibrio</taxon>
    </lineage>
</organism>
<dbReference type="Proteomes" id="UP000092741">
    <property type="component" value="Chromosome 2"/>
</dbReference>
<protein>
    <recommendedName>
        <fullName evidence="3">1-pyrroline-5-carboxylate dehydrogenase</fullName>
    </recommendedName>
</protein>
<evidence type="ECO:0000313" key="1">
    <source>
        <dbReference type="EMBL" id="ANQ14072.1"/>
    </source>
</evidence>
<gene>
    <name evidence="1" type="ORF">BA890_14985</name>
</gene>
<dbReference type="EMBL" id="CP016346">
    <property type="protein sequence ID" value="ANQ14072.1"/>
    <property type="molecule type" value="Genomic_DNA"/>
</dbReference>
<proteinExistence type="predicted"/>
<dbReference type="InterPro" id="IPR016161">
    <property type="entry name" value="Ald_DH/histidinol_DH"/>
</dbReference>
<dbReference type="SUPFAM" id="SSF53720">
    <property type="entry name" value="ALDH-like"/>
    <property type="match status" value="1"/>
</dbReference>
<dbReference type="GeneID" id="70915021"/>
<evidence type="ECO:0000313" key="2">
    <source>
        <dbReference type="Proteomes" id="UP000092741"/>
    </source>
</evidence>
<dbReference type="GO" id="GO:0016491">
    <property type="term" value="F:oxidoreductase activity"/>
    <property type="evidence" value="ECO:0007669"/>
    <property type="project" value="InterPro"/>
</dbReference>
<reference evidence="1 2" key="1">
    <citation type="submission" date="2016-07" db="EMBL/GenBank/DDBJ databases">
        <title>Developing Vibrio natriegens as a novel, fast-growing host for biotechnology.</title>
        <authorList>
            <person name="Weinstock M.T."/>
            <person name="Hesek E.D."/>
            <person name="Wilson C.M."/>
            <person name="Gibson D.G."/>
        </authorList>
    </citation>
    <scope>NUCLEOTIDE SEQUENCE [LARGE SCALE GENOMIC DNA]</scope>
    <source>
        <strain evidence="1 2">ATCC 14048</strain>
    </source>
</reference>
<keyword evidence="2" id="KW-1185">Reference proteome</keyword>
<evidence type="ECO:0008006" key="3">
    <source>
        <dbReference type="Google" id="ProtNLM"/>
    </source>
</evidence>
<dbReference type="RefSeq" id="WP_020333859.1">
    <property type="nucleotide sequence ID" value="NZ_ATFJ01000012.1"/>
</dbReference>
<accession>A0AAN0Y5L3</accession>
<sequence>MKPLLDIYNASSSAFGQWSLTDFTLRKEQLVGLGSQLPKALQNVLQYHLTHAELSIAPTQSLVSPTGETNELYTQGRGVSVLLIDSDAPNCQLAFMAMMTALVATGNSVIICSNNPWVEDVMKTHQYEQLLPEGLVSLIPKDGYHELMTHDIRNFVFIGNASKTVEINEALSMRPNAITSLVAETDLEALIHAKDPMLVLRFITEKVRSINITAIGGNATLLELGNTTH</sequence>
<dbReference type="AlphaFoldDB" id="A0AAN0Y5L3"/>
<dbReference type="KEGG" id="vna:PN96_19480"/>